<evidence type="ECO:0000256" key="1">
    <source>
        <dbReference type="SAM" id="Coils"/>
    </source>
</evidence>
<gene>
    <name evidence="4" type="ORF">SAMN05444714_2251</name>
</gene>
<evidence type="ECO:0000313" key="5">
    <source>
        <dbReference type="Proteomes" id="UP000198926"/>
    </source>
</evidence>
<protein>
    <recommendedName>
        <fullName evidence="6">Inner membrane protein</fullName>
    </recommendedName>
</protein>
<evidence type="ECO:0000256" key="3">
    <source>
        <dbReference type="SAM" id="Phobius"/>
    </source>
</evidence>
<reference evidence="4 5" key="1">
    <citation type="submission" date="2016-10" db="EMBL/GenBank/DDBJ databases">
        <authorList>
            <person name="de Groot N.N."/>
        </authorList>
    </citation>
    <scope>NUCLEOTIDE SEQUENCE [LARGE SCALE GENOMIC DNA]</scope>
    <source>
        <strain evidence="4 5">DSM 29433</strain>
    </source>
</reference>
<dbReference type="STRING" id="1123755.SAMN05444714_2251"/>
<evidence type="ECO:0000313" key="4">
    <source>
        <dbReference type="EMBL" id="SFS19569.1"/>
    </source>
</evidence>
<keyword evidence="3" id="KW-0472">Membrane</keyword>
<organism evidence="4 5">
    <name type="scientific">Yoonia litorea</name>
    <dbReference type="NCBI Taxonomy" id="1123755"/>
    <lineage>
        <taxon>Bacteria</taxon>
        <taxon>Pseudomonadati</taxon>
        <taxon>Pseudomonadota</taxon>
        <taxon>Alphaproteobacteria</taxon>
        <taxon>Rhodobacterales</taxon>
        <taxon>Paracoccaceae</taxon>
        <taxon>Yoonia</taxon>
    </lineage>
</organism>
<evidence type="ECO:0008006" key="6">
    <source>
        <dbReference type="Google" id="ProtNLM"/>
    </source>
</evidence>
<feature type="region of interest" description="Disordered" evidence="2">
    <location>
        <begin position="1"/>
        <end position="90"/>
    </location>
</feature>
<keyword evidence="3" id="KW-0812">Transmembrane</keyword>
<feature type="transmembrane region" description="Helical" evidence="3">
    <location>
        <begin position="94"/>
        <end position="112"/>
    </location>
</feature>
<keyword evidence="5" id="KW-1185">Reference proteome</keyword>
<keyword evidence="1" id="KW-0175">Coiled coil</keyword>
<dbReference type="AlphaFoldDB" id="A0A1I6MV94"/>
<feature type="compositionally biased region" description="Polar residues" evidence="2">
    <location>
        <begin position="20"/>
        <end position="29"/>
    </location>
</feature>
<dbReference type="EMBL" id="FOZM01000002">
    <property type="protein sequence ID" value="SFS19569.1"/>
    <property type="molecule type" value="Genomic_DNA"/>
</dbReference>
<dbReference type="Proteomes" id="UP000198926">
    <property type="component" value="Unassembled WGS sequence"/>
</dbReference>
<feature type="compositionally biased region" description="Basic and acidic residues" evidence="2">
    <location>
        <begin position="1"/>
        <end position="17"/>
    </location>
</feature>
<name>A0A1I6MV94_9RHOB</name>
<sequence length="399" mass="40819">MAKQPTKDQKRSKKTDETTETAPDSTESVGVSDPHVDAIPPEVHASNSDPAPDEAPAVEEPTLAPSVPPVQNERPVDAAPKSTTPPPKTGMSSFLPLALGGLFAGAIGYAVATLTTPTSDDGVAVTLSQQGAAIEALEAQLDTQPNFDTSEIEEAMNARLDDLSASIADIAARIEDLESRPAAVPSGDPEASAAVTAEMDALRAQIADMTNAAQAELDEARAAAAAIEENAAAAARNAAARAALARIQTAMESGAPIGAALADLEEVLDEPVPDALLAVEDGVVTLPALQDSFSEVAREALATARSEGVAGEATTGFGAFLRNQFDVRSTAPRDGDDADAVLSRAEAALRSGRLSDALAELSALPEVARAEMSDWLAQAEARASAVAAVDVLSSNLSDN</sequence>
<proteinExistence type="predicted"/>
<keyword evidence="3" id="KW-1133">Transmembrane helix</keyword>
<evidence type="ECO:0000256" key="2">
    <source>
        <dbReference type="SAM" id="MobiDB-lite"/>
    </source>
</evidence>
<feature type="coiled-coil region" evidence="1">
    <location>
        <begin position="160"/>
        <end position="237"/>
    </location>
</feature>
<accession>A0A1I6MV94</accession>